<dbReference type="OrthoDB" id="153585at2"/>
<comment type="similarity">
    <text evidence="1">Belongs to the LytR/CpsA/Psr (LCP) family.</text>
</comment>
<dbReference type="FunCoup" id="E8N3B3">
    <property type="interactions" value="67"/>
</dbReference>
<evidence type="ECO:0000313" key="4">
    <source>
        <dbReference type="EMBL" id="BAJ62927.1"/>
    </source>
</evidence>
<dbReference type="Pfam" id="PF03816">
    <property type="entry name" value="LytR_cpsA_psr"/>
    <property type="match status" value="1"/>
</dbReference>
<proteinExistence type="inferred from homology"/>
<dbReference type="HOGENOM" id="CLU_777655_0_0_0"/>
<evidence type="ECO:0000256" key="2">
    <source>
        <dbReference type="SAM" id="SignalP"/>
    </source>
</evidence>
<dbReference type="EMBL" id="AP012029">
    <property type="protein sequence ID" value="BAJ62927.1"/>
    <property type="molecule type" value="Genomic_DNA"/>
</dbReference>
<evidence type="ECO:0000313" key="5">
    <source>
        <dbReference type="Proteomes" id="UP000008922"/>
    </source>
</evidence>
<dbReference type="KEGG" id="atm:ANT_08930"/>
<sequence length="356" mass="38958">MKKVLVFILTLIFITQACSLPMQAVEIASSTPIAPGKSYQFVTPALDATATPTPFQPLPITPTPIPTATPTPEPTPTLGIEAPDVQMPQSPFGIPAGGAVSGDVVNILILGSDARPGGGFRTDVIVLVSVHRNDNTIRMVSFPRDLYVDIPGWMTNRINTAFAAGGFNTLAYTFEYNFGVRPTYYVMTNMQAFVSIIDSMGGINVKVRKSLSDKCDLPWADGRGYCTIEAPATVPMDGKTALWYVRSRYSSSDFDRLRRAQEVLYGIFQKLMSLDGISRAPEIYAAYANSVETNLTLDTLITLAPVAQEVIQNPERIQRYALSPAEAAPYITPEGAWVLWPNLYAIRAIVYEAVYR</sequence>
<dbReference type="Proteomes" id="UP000008922">
    <property type="component" value="Chromosome"/>
</dbReference>
<dbReference type="Gene3D" id="3.40.630.190">
    <property type="entry name" value="LCP protein"/>
    <property type="match status" value="1"/>
</dbReference>
<name>E8N3B3_ANATU</name>
<evidence type="ECO:0000259" key="3">
    <source>
        <dbReference type="Pfam" id="PF03816"/>
    </source>
</evidence>
<keyword evidence="2" id="KW-0732">Signal</keyword>
<dbReference type="RefSeq" id="WP_013559319.1">
    <property type="nucleotide sequence ID" value="NC_014960.1"/>
</dbReference>
<gene>
    <name evidence="4" type="ordered locus">ANT_08930</name>
</gene>
<dbReference type="InterPro" id="IPR050922">
    <property type="entry name" value="LytR/CpsA/Psr_CW_biosynth"/>
</dbReference>
<feature type="domain" description="Cell envelope-related transcriptional attenuator" evidence="3">
    <location>
        <begin position="121"/>
        <end position="272"/>
    </location>
</feature>
<organism evidence="4 5">
    <name type="scientific">Anaerolinea thermophila (strain DSM 14523 / JCM 11388 / NBRC 100420 / UNI-1)</name>
    <dbReference type="NCBI Taxonomy" id="926569"/>
    <lineage>
        <taxon>Bacteria</taxon>
        <taxon>Bacillati</taxon>
        <taxon>Chloroflexota</taxon>
        <taxon>Anaerolineae</taxon>
        <taxon>Anaerolineales</taxon>
        <taxon>Anaerolineaceae</taxon>
        <taxon>Anaerolinea</taxon>
    </lineage>
</organism>
<dbReference type="PANTHER" id="PTHR33392">
    <property type="entry name" value="POLYISOPRENYL-TEICHOIC ACID--PEPTIDOGLYCAN TEICHOIC ACID TRANSFERASE TAGU"/>
    <property type="match status" value="1"/>
</dbReference>
<dbReference type="STRING" id="926569.ANT_08930"/>
<protein>
    <submittedName>
        <fullName evidence="4">LytR family transcriptional protein</fullName>
    </submittedName>
</protein>
<evidence type="ECO:0000256" key="1">
    <source>
        <dbReference type="ARBA" id="ARBA00006068"/>
    </source>
</evidence>
<accession>E8N3B3</accession>
<dbReference type="NCBIfam" id="TIGR00350">
    <property type="entry name" value="lytR_cpsA_psr"/>
    <property type="match status" value="1"/>
</dbReference>
<dbReference type="eggNOG" id="COG1316">
    <property type="taxonomic scope" value="Bacteria"/>
</dbReference>
<feature type="signal peptide" evidence="2">
    <location>
        <begin position="1"/>
        <end position="24"/>
    </location>
</feature>
<keyword evidence="5" id="KW-1185">Reference proteome</keyword>
<dbReference type="InParanoid" id="E8N3B3"/>
<dbReference type="PROSITE" id="PS51257">
    <property type="entry name" value="PROKAR_LIPOPROTEIN"/>
    <property type="match status" value="1"/>
</dbReference>
<dbReference type="InterPro" id="IPR004474">
    <property type="entry name" value="LytR_CpsA_psr"/>
</dbReference>
<feature type="chain" id="PRO_5003225258" evidence="2">
    <location>
        <begin position="25"/>
        <end position="356"/>
    </location>
</feature>
<dbReference type="PANTHER" id="PTHR33392:SF6">
    <property type="entry name" value="POLYISOPRENYL-TEICHOIC ACID--PEPTIDOGLYCAN TEICHOIC ACID TRANSFERASE TAGU"/>
    <property type="match status" value="1"/>
</dbReference>
<dbReference type="AlphaFoldDB" id="E8N3B3"/>
<reference evidence="4 5" key="1">
    <citation type="submission" date="2010-12" db="EMBL/GenBank/DDBJ databases">
        <title>Whole genome sequence of Anaerolinea thermophila UNI-1.</title>
        <authorList>
            <person name="Narita-Yamada S."/>
            <person name="Kishi E."/>
            <person name="Watanabe Y."/>
            <person name="Takasaki K."/>
            <person name="Ankai A."/>
            <person name="Oguchi A."/>
            <person name="Fukui S."/>
            <person name="Takahashi M."/>
            <person name="Yashiro I."/>
            <person name="Hosoyama A."/>
            <person name="Sekiguchi Y."/>
            <person name="Hanada S."/>
            <person name="Fujita N."/>
        </authorList>
    </citation>
    <scope>NUCLEOTIDE SEQUENCE [LARGE SCALE GENOMIC DNA]</scope>
    <source>
        <strain evidence="5">DSM 14523 / JCM 11388 / NBRC 100420 / UNI-1</strain>
    </source>
</reference>